<dbReference type="Proteomes" id="UP000789941">
    <property type="component" value="Unassembled WGS sequence"/>
</dbReference>
<sequence>MEKFEMRCKKCGAIVIVEPCCGIEVFPELNIPEFLCKKCGGEDYYRICGKERRGKK</sequence>
<dbReference type="AlphaFoldDB" id="A0A5E4LKH1"/>
<reference evidence="1 2" key="1">
    <citation type="submission" date="2019-08" db="EMBL/GenBank/DDBJ databases">
        <authorList>
            <person name="Vazquez-Campos X."/>
        </authorList>
    </citation>
    <scope>NUCLEOTIDE SEQUENCE [LARGE SCALE GENOMIC DNA]</scope>
    <source>
        <strain evidence="1">LFW-283_2</strain>
    </source>
</reference>
<name>A0A5E4LKH1_9ARCH</name>
<evidence type="ECO:0000313" key="1">
    <source>
        <dbReference type="EMBL" id="VVC02490.1"/>
    </source>
</evidence>
<gene>
    <name evidence="1" type="ORF">LFW2832_00031</name>
</gene>
<organism evidence="1 2">
    <name type="scientific">Candidatus Bilamarchaeum dharawalense</name>
    <dbReference type="NCBI Taxonomy" id="2885759"/>
    <lineage>
        <taxon>Archaea</taxon>
        <taxon>Candidatus Micrarchaeota</taxon>
        <taxon>Candidatus Micrarchaeia</taxon>
        <taxon>Candidatus Anstonellales</taxon>
        <taxon>Candidatus Bilamarchaeaceae</taxon>
        <taxon>Candidatus Bilamarchaeum</taxon>
    </lineage>
</organism>
<proteinExistence type="predicted"/>
<evidence type="ECO:0000313" key="2">
    <source>
        <dbReference type="Proteomes" id="UP000789941"/>
    </source>
</evidence>
<dbReference type="EMBL" id="CABMJJ010000001">
    <property type="protein sequence ID" value="VVC02490.1"/>
    <property type="molecule type" value="Genomic_DNA"/>
</dbReference>
<comment type="caution">
    <text evidence="1">The sequence shown here is derived from an EMBL/GenBank/DDBJ whole genome shotgun (WGS) entry which is preliminary data.</text>
</comment>
<accession>A0A5E4LKH1</accession>
<protein>
    <submittedName>
        <fullName evidence="1">Uncharacterized protein</fullName>
    </submittedName>
</protein>